<keyword evidence="1" id="KW-0472">Membrane</keyword>
<dbReference type="EMBL" id="RHHR01000010">
    <property type="protein sequence ID" value="RNB75384.1"/>
    <property type="molecule type" value="Genomic_DNA"/>
</dbReference>
<keyword evidence="4" id="KW-1185">Reference proteome</keyword>
<sequence length="193" mass="21765">MKDLRQEMDLATLLLNLWLTQGVILGIAATCSLFLHGWESTLAMFSLPSKSGLGWAAIVAALVIALSIYMEHCLPKRWQDDGNINEQLFGQLSFVMTVLVCFVVGFSEEWLFRGVIQPFAGNLWTSVIFTMVHIRYLRKPLLIASVFATSWLLGELFDAEGTLWLPIAAHIIIDMTLAFYLQYMLRCGKGEEE</sequence>
<keyword evidence="3" id="KW-0645">Protease</keyword>
<feature type="transmembrane region" description="Helical" evidence="1">
    <location>
        <begin position="52"/>
        <end position="69"/>
    </location>
</feature>
<dbReference type="OrthoDB" id="1523022at2"/>
<accession>A0A3M8CI02</accession>
<reference evidence="3 4" key="1">
    <citation type="submission" date="2018-10" db="EMBL/GenBank/DDBJ databases">
        <title>Phylogenomics of Brevibacillus.</title>
        <authorList>
            <person name="Dunlap C."/>
        </authorList>
    </citation>
    <scope>NUCLEOTIDE SEQUENCE [LARGE SCALE GENOMIC DNA]</scope>
    <source>
        <strain evidence="3 4">JCM 12215</strain>
    </source>
</reference>
<dbReference type="Pfam" id="PF02517">
    <property type="entry name" value="Rce1-like"/>
    <property type="match status" value="1"/>
</dbReference>
<dbReference type="InterPro" id="IPR003675">
    <property type="entry name" value="Rce1/LyrA-like_dom"/>
</dbReference>
<dbReference type="GO" id="GO:0080120">
    <property type="term" value="P:CAAX-box protein maturation"/>
    <property type="evidence" value="ECO:0007669"/>
    <property type="project" value="UniProtKB-ARBA"/>
</dbReference>
<dbReference type="GO" id="GO:0006508">
    <property type="term" value="P:proteolysis"/>
    <property type="evidence" value="ECO:0007669"/>
    <property type="project" value="UniProtKB-KW"/>
</dbReference>
<feature type="transmembrane region" description="Helical" evidence="1">
    <location>
        <begin position="163"/>
        <end position="181"/>
    </location>
</feature>
<dbReference type="Proteomes" id="UP000282028">
    <property type="component" value="Unassembled WGS sequence"/>
</dbReference>
<feature type="transmembrane region" description="Helical" evidence="1">
    <location>
        <begin position="141"/>
        <end position="157"/>
    </location>
</feature>
<dbReference type="GO" id="GO:0008237">
    <property type="term" value="F:metallopeptidase activity"/>
    <property type="evidence" value="ECO:0007669"/>
    <property type="project" value="UniProtKB-KW"/>
</dbReference>
<keyword evidence="3" id="KW-0482">Metalloprotease</keyword>
<dbReference type="AlphaFoldDB" id="A0A3M8CI02"/>
<feature type="transmembrane region" description="Helical" evidence="1">
    <location>
        <begin position="112"/>
        <end position="134"/>
    </location>
</feature>
<feature type="domain" description="CAAX prenyl protease 2/Lysostaphin resistance protein A-like" evidence="2">
    <location>
        <begin position="92"/>
        <end position="175"/>
    </location>
</feature>
<dbReference type="GO" id="GO:0004175">
    <property type="term" value="F:endopeptidase activity"/>
    <property type="evidence" value="ECO:0007669"/>
    <property type="project" value="UniProtKB-ARBA"/>
</dbReference>
<protein>
    <submittedName>
        <fullName evidence="3">CPBP family intramembrane metalloprotease</fullName>
    </submittedName>
</protein>
<evidence type="ECO:0000313" key="4">
    <source>
        <dbReference type="Proteomes" id="UP000282028"/>
    </source>
</evidence>
<keyword evidence="1" id="KW-0812">Transmembrane</keyword>
<proteinExistence type="predicted"/>
<dbReference type="RefSeq" id="WP_122908347.1">
    <property type="nucleotide sequence ID" value="NZ_CBCSBE010000001.1"/>
</dbReference>
<feature type="transmembrane region" description="Helical" evidence="1">
    <location>
        <begin position="89"/>
        <end position="106"/>
    </location>
</feature>
<keyword evidence="3" id="KW-0378">Hydrolase</keyword>
<organism evidence="3 4">
    <name type="scientific">Brevibacillus invocatus</name>
    <dbReference type="NCBI Taxonomy" id="173959"/>
    <lineage>
        <taxon>Bacteria</taxon>
        <taxon>Bacillati</taxon>
        <taxon>Bacillota</taxon>
        <taxon>Bacilli</taxon>
        <taxon>Bacillales</taxon>
        <taxon>Paenibacillaceae</taxon>
        <taxon>Brevibacillus</taxon>
    </lineage>
</organism>
<evidence type="ECO:0000313" key="3">
    <source>
        <dbReference type="EMBL" id="RNB75384.1"/>
    </source>
</evidence>
<name>A0A3M8CI02_9BACL</name>
<keyword evidence="1" id="KW-1133">Transmembrane helix</keyword>
<evidence type="ECO:0000259" key="2">
    <source>
        <dbReference type="Pfam" id="PF02517"/>
    </source>
</evidence>
<evidence type="ECO:0000256" key="1">
    <source>
        <dbReference type="SAM" id="Phobius"/>
    </source>
</evidence>
<gene>
    <name evidence="3" type="ORF">EDM52_07305</name>
</gene>
<comment type="caution">
    <text evidence="3">The sequence shown here is derived from an EMBL/GenBank/DDBJ whole genome shotgun (WGS) entry which is preliminary data.</text>
</comment>